<dbReference type="EMBL" id="CP144692">
    <property type="protein sequence ID" value="WVY97687.1"/>
    <property type="molecule type" value="Genomic_DNA"/>
</dbReference>
<gene>
    <name evidence="2" type="ORF">V8G54_029838</name>
</gene>
<protein>
    <submittedName>
        <fullName evidence="2">Uncharacterized protein</fullName>
    </submittedName>
</protein>
<feature type="transmembrane region" description="Helical" evidence="1">
    <location>
        <begin position="12"/>
        <end position="38"/>
    </location>
</feature>
<evidence type="ECO:0000313" key="2">
    <source>
        <dbReference type="EMBL" id="WVY97687.1"/>
    </source>
</evidence>
<proteinExistence type="predicted"/>
<evidence type="ECO:0000313" key="3">
    <source>
        <dbReference type="Proteomes" id="UP001374535"/>
    </source>
</evidence>
<organism evidence="2 3">
    <name type="scientific">Vigna mungo</name>
    <name type="common">Black gram</name>
    <name type="synonym">Phaseolus mungo</name>
    <dbReference type="NCBI Taxonomy" id="3915"/>
    <lineage>
        <taxon>Eukaryota</taxon>
        <taxon>Viridiplantae</taxon>
        <taxon>Streptophyta</taxon>
        <taxon>Embryophyta</taxon>
        <taxon>Tracheophyta</taxon>
        <taxon>Spermatophyta</taxon>
        <taxon>Magnoliopsida</taxon>
        <taxon>eudicotyledons</taxon>
        <taxon>Gunneridae</taxon>
        <taxon>Pentapetalae</taxon>
        <taxon>rosids</taxon>
        <taxon>fabids</taxon>
        <taxon>Fabales</taxon>
        <taxon>Fabaceae</taxon>
        <taxon>Papilionoideae</taxon>
        <taxon>50 kb inversion clade</taxon>
        <taxon>NPAAA clade</taxon>
        <taxon>indigoferoid/millettioid clade</taxon>
        <taxon>Phaseoleae</taxon>
        <taxon>Vigna</taxon>
    </lineage>
</organism>
<dbReference type="Proteomes" id="UP001374535">
    <property type="component" value="Chromosome 9"/>
</dbReference>
<keyword evidence="3" id="KW-1185">Reference proteome</keyword>
<evidence type="ECO:0000256" key="1">
    <source>
        <dbReference type="SAM" id="Phobius"/>
    </source>
</evidence>
<accession>A0AAQ3MV28</accession>
<keyword evidence="1" id="KW-0812">Transmembrane</keyword>
<keyword evidence="1" id="KW-0472">Membrane</keyword>
<sequence>MPLAASTAASTSASLSCFVGFSLFGFTVPILLGSNMIVSGGSLSSRARISFSLLCLEVSNGFATHESKLGSPAPGIRILDQPVECPIPKTSSYGRNINFPTW</sequence>
<reference evidence="2 3" key="1">
    <citation type="journal article" date="2023" name="Life. Sci Alliance">
        <title>Evolutionary insights into 3D genome organization and epigenetic landscape of Vigna mungo.</title>
        <authorList>
            <person name="Junaid A."/>
            <person name="Singh B."/>
            <person name="Bhatia S."/>
        </authorList>
    </citation>
    <scope>NUCLEOTIDE SEQUENCE [LARGE SCALE GENOMIC DNA]</scope>
    <source>
        <strain evidence="2">Urdbean</strain>
    </source>
</reference>
<dbReference type="AlphaFoldDB" id="A0AAQ3MV28"/>
<name>A0AAQ3MV28_VIGMU</name>
<keyword evidence="1" id="KW-1133">Transmembrane helix</keyword>